<keyword evidence="1" id="KW-0378">Hydrolase</keyword>
<dbReference type="InterPro" id="IPR003094">
    <property type="entry name" value="6Pfruct_kin"/>
</dbReference>
<dbReference type="SMART" id="SM00855">
    <property type="entry name" value="PGAM"/>
    <property type="match status" value="1"/>
</dbReference>
<dbReference type="GO" id="GO:0005524">
    <property type="term" value="F:ATP binding"/>
    <property type="evidence" value="ECO:0007669"/>
    <property type="project" value="InterPro"/>
</dbReference>
<dbReference type="EC" id="3.1.3.73" evidence="1"/>
<reference evidence="1" key="1">
    <citation type="submission" date="2016-10" db="EMBL/GenBank/DDBJ databases">
        <authorList>
            <person name="de Groot N.N."/>
        </authorList>
    </citation>
    <scope>NUCLEOTIDE SEQUENCE</scope>
</reference>
<dbReference type="GO" id="GO:0043755">
    <property type="term" value="F:alpha-ribazole phosphatase activity"/>
    <property type="evidence" value="ECO:0007669"/>
    <property type="project" value="UniProtKB-EC"/>
</dbReference>
<dbReference type="GO" id="GO:0003873">
    <property type="term" value="F:6-phosphofructo-2-kinase activity"/>
    <property type="evidence" value="ECO:0007669"/>
    <property type="project" value="TreeGrafter"/>
</dbReference>
<gene>
    <name evidence="1" type="ORF">MNB_SUP05-SYMBIONT-5-736</name>
</gene>
<dbReference type="Gene3D" id="3.40.50.1240">
    <property type="entry name" value="Phosphoglycerate mutase-like"/>
    <property type="match status" value="1"/>
</dbReference>
<dbReference type="Pfam" id="PF00300">
    <property type="entry name" value="His_Phos_1"/>
    <property type="match status" value="1"/>
</dbReference>
<dbReference type="GO" id="GO:0005829">
    <property type="term" value="C:cytosol"/>
    <property type="evidence" value="ECO:0007669"/>
    <property type="project" value="TreeGrafter"/>
</dbReference>
<dbReference type="EMBL" id="FPHZ01000220">
    <property type="protein sequence ID" value="SFV89307.1"/>
    <property type="molecule type" value="Genomic_DNA"/>
</dbReference>
<accession>A0A1W1E624</accession>
<dbReference type="CDD" id="cd07067">
    <property type="entry name" value="HP_PGM_like"/>
    <property type="match status" value="1"/>
</dbReference>
<dbReference type="GO" id="GO:0006003">
    <property type="term" value="P:fructose 2,6-bisphosphate metabolic process"/>
    <property type="evidence" value="ECO:0007669"/>
    <property type="project" value="InterPro"/>
</dbReference>
<dbReference type="InterPro" id="IPR013078">
    <property type="entry name" value="His_Pase_superF_clade-1"/>
</dbReference>
<dbReference type="PANTHER" id="PTHR10606:SF50">
    <property type="entry name" value="6-BIPHOSPHATASE, PUTATIVE-RELATED"/>
    <property type="match status" value="1"/>
</dbReference>
<name>A0A1W1E624_9ZZZZ</name>
<dbReference type="PANTHER" id="PTHR10606">
    <property type="entry name" value="6-PHOSPHOFRUCTO-2-KINASE/FRUCTOSE-2,6-BISPHOSPHATASE"/>
    <property type="match status" value="1"/>
</dbReference>
<dbReference type="SUPFAM" id="SSF53254">
    <property type="entry name" value="Phosphoglycerate mutase-like"/>
    <property type="match status" value="1"/>
</dbReference>
<dbReference type="AlphaFoldDB" id="A0A1W1E624"/>
<dbReference type="PIRSF" id="PIRSF000709">
    <property type="entry name" value="6PFK_2-Ptase"/>
    <property type="match status" value="1"/>
</dbReference>
<dbReference type="GO" id="GO:0004331">
    <property type="term" value="F:fructose-2,6-bisphosphate 2-phosphatase activity"/>
    <property type="evidence" value="ECO:0007669"/>
    <property type="project" value="TreeGrafter"/>
</dbReference>
<dbReference type="InterPro" id="IPR029033">
    <property type="entry name" value="His_PPase_superfam"/>
</dbReference>
<evidence type="ECO:0000313" key="1">
    <source>
        <dbReference type="EMBL" id="SFV89307.1"/>
    </source>
</evidence>
<organism evidence="1">
    <name type="scientific">hydrothermal vent metagenome</name>
    <dbReference type="NCBI Taxonomy" id="652676"/>
    <lineage>
        <taxon>unclassified sequences</taxon>
        <taxon>metagenomes</taxon>
        <taxon>ecological metagenomes</taxon>
    </lineage>
</organism>
<sequence>MKITLMRHGEVEGGAKYRGVTDDRLTAKGLIQMQQAAEGVEIGAVVSSPLLRCCEFAESLGDVEIIAKLAEINFGDWDGLTYEEIVKNNAEKMALFHQQKYTPPNGESLREFEQRVEEVWLALMERDEDILVITHAGVIRMILKIVLGLECQKVFNFMIGYGCLVVLKIDTNSGFVQLEQVKNL</sequence>
<protein>
    <submittedName>
        <fullName evidence="1">Alpha-ribazole-5'-phosphate phosphatase</fullName>
        <ecNumber evidence="1">3.1.3.73</ecNumber>
    </submittedName>
</protein>
<proteinExistence type="predicted"/>